<evidence type="ECO:0000313" key="2">
    <source>
        <dbReference type="EMBL" id="MEE2037045.1"/>
    </source>
</evidence>
<evidence type="ECO:0000313" key="3">
    <source>
        <dbReference type="Proteomes" id="UP001356095"/>
    </source>
</evidence>
<comment type="caution">
    <text evidence="2">The sequence shown here is derived from an EMBL/GenBank/DDBJ whole genome shotgun (WGS) entry which is preliminary data.</text>
</comment>
<evidence type="ECO:0008006" key="4">
    <source>
        <dbReference type="Google" id="ProtNLM"/>
    </source>
</evidence>
<keyword evidence="3" id="KW-1185">Reference proteome</keyword>
<dbReference type="EMBL" id="JAUZMY010000005">
    <property type="protein sequence ID" value="MEE2037045.1"/>
    <property type="molecule type" value="Genomic_DNA"/>
</dbReference>
<evidence type="ECO:0000256" key="1">
    <source>
        <dbReference type="ARBA" id="ARBA00023125"/>
    </source>
</evidence>
<dbReference type="InterPro" id="IPR010998">
    <property type="entry name" value="Integrase_recombinase_N"/>
</dbReference>
<dbReference type="Gene3D" id="1.10.150.130">
    <property type="match status" value="1"/>
</dbReference>
<keyword evidence="1" id="KW-0238">DNA-binding</keyword>
<name>A0ABU7K4A2_9ACTN</name>
<reference evidence="2 3" key="1">
    <citation type="submission" date="2023-08" db="EMBL/GenBank/DDBJ databases">
        <authorList>
            <person name="Girao M."/>
            <person name="Carvalho M.F."/>
        </authorList>
    </citation>
    <scope>NUCLEOTIDE SEQUENCE [LARGE SCALE GENOMIC DNA]</scope>
    <source>
        <strain evidence="2 3">CT-R113</strain>
    </source>
</reference>
<protein>
    <recommendedName>
        <fullName evidence="4">Core-binding (CB) domain-containing protein</fullName>
    </recommendedName>
</protein>
<gene>
    <name evidence="2" type="ORF">Q8791_07410</name>
</gene>
<proteinExistence type="predicted"/>
<dbReference type="Proteomes" id="UP001356095">
    <property type="component" value="Unassembled WGS sequence"/>
</dbReference>
<accession>A0ABU7K4A2</accession>
<dbReference type="RefSeq" id="WP_330090839.1">
    <property type="nucleotide sequence ID" value="NZ_JAUZMY010000005.1"/>
</dbReference>
<sequence>MDLPEDLAAELAAFGDRLASATDLGAATRDKYRRNTAAFLTWLTDAREAGALDGDPLTDPAARDWAVRDCRRTLKNTRTARGTHLGAATVNNRLAAVDAFFALRGSGRPTTARPSARMCCATPSAPTSCAAAANSPPNRSTWSWWRS</sequence>
<organism evidence="2 3">
    <name type="scientific">Nocardiopsis codii</name>
    <dbReference type="NCBI Taxonomy" id="3065942"/>
    <lineage>
        <taxon>Bacteria</taxon>
        <taxon>Bacillati</taxon>
        <taxon>Actinomycetota</taxon>
        <taxon>Actinomycetes</taxon>
        <taxon>Streptosporangiales</taxon>
        <taxon>Nocardiopsidaceae</taxon>
        <taxon>Nocardiopsis</taxon>
    </lineage>
</organism>